<dbReference type="Proteomes" id="UP000615446">
    <property type="component" value="Unassembled WGS sequence"/>
</dbReference>
<dbReference type="AlphaFoldDB" id="A0A8H3LP39"/>
<sequence length="98" mass="11334">MDKTTCEGTVKYYINRSQKSQWREGKGADNPGISELWRRKFSIVKFLCESSNQGNDNQEARGVSHAEAGTRFEEIDHEDGAKKELLPTYNKHYIHDTR</sequence>
<accession>A0A8H3LP39</accession>
<dbReference type="EMBL" id="BLAL01000194">
    <property type="protein sequence ID" value="GES90489.1"/>
    <property type="molecule type" value="Genomic_DNA"/>
</dbReference>
<evidence type="ECO:0000313" key="2">
    <source>
        <dbReference type="EMBL" id="GES90489.1"/>
    </source>
</evidence>
<proteinExistence type="predicted"/>
<feature type="compositionally biased region" description="Basic and acidic residues" evidence="1">
    <location>
        <begin position="58"/>
        <end position="85"/>
    </location>
</feature>
<evidence type="ECO:0000313" key="3">
    <source>
        <dbReference type="Proteomes" id="UP000615446"/>
    </source>
</evidence>
<organism evidence="2 3">
    <name type="scientific">Rhizophagus clarus</name>
    <dbReference type="NCBI Taxonomy" id="94130"/>
    <lineage>
        <taxon>Eukaryota</taxon>
        <taxon>Fungi</taxon>
        <taxon>Fungi incertae sedis</taxon>
        <taxon>Mucoromycota</taxon>
        <taxon>Glomeromycotina</taxon>
        <taxon>Glomeromycetes</taxon>
        <taxon>Glomerales</taxon>
        <taxon>Glomeraceae</taxon>
        <taxon>Rhizophagus</taxon>
    </lineage>
</organism>
<feature type="region of interest" description="Disordered" evidence="1">
    <location>
        <begin position="53"/>
        <end position="98"/>
    </location>
</feature>
<protein>
    <submittedName>
        <fullName evidence="2">Uncharacterized protein</fullName>
    </submittedName>
</protein>
<evidence type="ECO:0000256" key="1">
    <source>
        <dbReference type="SAM" id="MobiDB-lite"/>
    </source>
</evidence>
<comment type="caution">
    <text evidence="2">The sequence shown here is derived from an EMBL/GenBank/DDBJ whole genome shotgun (WGS) entry which is preliminary data.</text>
</comment>
<reference evidence="2" key="1">
    <citation type="submission" date="2019-10" db="EMBL/GenBank/DDBJ databases">
        <title>Conservation and host-specific expression of non-tandemly repeated heterogenous ribosome RNA gene in arbuscular mycorrhizal fungi.</title>
        <authorList>
            <person name="Maeda T."/>
            <person name="Kobayashi Y."/>
            <person name="Nakagawa T."/>
            <person name="Ezawa T."/>
            <person name="Yamaguchi K."/>
            <person name="Bino T."/>
            <person name="Nishimoto Y."/>
            <person name="Shigenobu S."/>
            <person name="Kawaguchi M."/>
        </authorList>
    </citation>
    <scope>NUCLEOTIDE SEQUENCE</scope>
    <source>
        <strain evidence="2">HR1</strain>
    </source>
</reference>
<gene>
    <name evidence="2" type="ORF">RCL2_001732900</name>
</gene>
<name>A0A8H3LP39_9GLOM</name>